<dbReference type="RefSeq" id="WP_353546381.1">
    <property type="nucleotide sequence ID" value="NZ_JAGKSB010000004.1"/>
</dbReference>
<keyword evidence="3" id="KW-1185">Reference proteome</keyword>
<dbReference type="AlphaFoldDB" id="A0A8T4H9G3"/>
<gene>
    <name evidence="2" type="ORF">J5U18_04835</name>
</gene>
<accession>A0A8T4H9G3</accession>
<evidence type="ECO:0000256" key="1">
    <source>
        <dbReference type="SAM" id="SignalP"/>
    </source>
</evidence>
<name>A0A8T4H9G3_9SPHI</name>
<comment type="caution">
    <text evidence="2">The sequence shown here is derived from an EMBL/GenBank/DDBJ whole genome shotgun (WGS) entry which is preliminary data.</text>
</comment>
<proteinExistence type="predicted"/>
<evidence type="ECO:0000313" key="3">
    <source>
        <dbReference type="Proteomes" id="UP000679691"/>
    </source>
</evidence>
<reference evidence="2" key="1">
    <citation type="submission" date="2021-03" db="EMBL/GenBank/DDBJ databases">
        <authorList>
            <person name="Lu T."/>
            <person name="Wang Q."/>
            <person name="Han X."/>
        </authorList>
    </citation>
    <scope>NUCLEOTIDE SEQUENCE</scope>
    <source>
        <strain evidence="2">WQ 2009</strain>
    </source>
</reference>
<organism evidence="2 3">
    <name type="scientific">Rhinopithecimicrobium faecis</name>
    <dbReference type="NCBI Taxonomy" id="2820698"/>
    <lineage>
        <taxon>Bacteria</taxon>
        <taxon>Pseudomonadati</taxon>
        <taxon>Bacteroidota</taxon>
        <taxon>Sphingobacteriia</taxon>
        <taxon>Sphingobacteriales</taxon>
        <taxon>Sphingobacteriaceae</taxon>
        <taxon>Rhinopithecimicrobium</taxon>
    </lineage>
</organism>
<dbReference type="EMBL" id="JAGKSB010000004">
    <property type="protein sequence ID" value="MBP3942895.1"/>
    <property type="molecule type" value="Genomic_DNA"/>
</dbReference>
<protein>
    <submittedName>
        <fullName evidence="2">Uncharacterized protein</fullName>
    </submittedName>
</protein>
<sequence length="291" mass="32853">MLPFKVVVFFALYFAASQLHAQQAPFHAAETLGMLNAGQLQEVSGIIASTKKPGFYFVHNDSGDAARIYLINGKAEQVATYQLENCEVRDCEDIARYSYRGTNYLVLGDIGDNRGKRKDIHLYLFPEPTFEEGTSSYIIPDSVIRKVHLRYPDKPRDAEAFFVDPLDGSLYLISKRDFKSQIYQASLFSSAPVDSLLLKEVGKLDNNFMTAADISSDGRFIAIKNLVNVYFWERGENETVAQCLRRVPRRLDYTIEPQGEAICFDLSGTALLTVSERALGLSAPLYYYKKY</sequence>
<dbReference type="Proteomes" id="UP000679691">
    <property type="component" value="Unassembled WGS sequence"/>
</dbReference>
<keyword evidence="1" id="KW-0732">Signal</keyword>
<feature type="chain" id="PRO_5035937223" evidence="1">
    <location>
        <begin position="22"/>
        <end position="291"/>
    </location>
</feature>
<feature type="signal peptide" evidence="1">
    <location>
        <begin position="1"/>
        <end position="21"/>
    </location>
</feature>
<evidence type="ECO:0000313" key="2">
    <source>
        <dbReference type="EMBL" id="MBP3942895.1"/>
    </source>
</evidence>